<sequence length="264" mass="28458">MTRALTAAEQQLLAAIQQKRVFYSPAIRGSGHLWQRRDPDSTADKRIPGSRMHFLIESGLVHEPKPRVSGAARITDAGNTALASPSDADLRLLTAVQHHRVSYALVREGEHRWECREPDSRTTTKIMTAQIQSFIDAGFVHPPGPDGLAGIARLTDAGEAALSPLSAATLAPVPPPAAGLLTGSVVATDSFAVFRVMDGIGFCWYGTNNNRRYQDADIDELLAAGTATVLRAVLTPGFIPEPASCPYCTTRQQTRCPWHIPAQG</sequence>
<keyword evidence="2" id="KW-1185">Reference proteome</keyword>
<proteinExistence type="predicted"/>
<dbReference type="EMBL" id="LT629758">
    <property type="protein sequence ID" value="SDT74553.1"/>
    <property type="molecule type" value="Genomic_DNA"/>
</dbReference>
<evidence type="ECO:0000313" key="1">
    <source>
        <dbReference type="EMBL" id="SDT74553.1"/>
    </source>
</evidence>
<dbReference type="STRING" id="113562.SAMN04489716_7017"/>
<reference evidence="1 2" key="1">
    <citation type="submission" date="2016-10" db="EMBL/GenBank/DDBJ databases">
        <authorList>
            <person name="de Groot N.N."/>
        </authorList>
    </citation>
    <scope>NUCLEOTIDE SEQUENCE [LARGE SCALE GENOMIC DNA]</scope>
    <source>
        <strain evidence="1 2">DSM 43941</strain>
    </source>
</reference>
<name>A0A1H2CVQ0_9ACTN</name>
<protein>
    <submittedName>
        <fullName evidence="1">Uncharacterized protein</fullName>
    </submittedName>
</protein>
<gene>
    <name evidence="1" type="ORF">SAMN04489716_7017</name>
</gene>
<accession>A0A1H2CVQ0</accession>
<evidence type="ECO:0000313" key="2">
    <source>
        <dbReference type="Proteomes" id="UP000198688"/>
    </source>
</evidence>
<dbReference type="RefSeq" id="WP_092550980.1">
    <property type="nucleotide sequence ID" value="NZ_BOMJ01000003.1"/>
</dbReference>
<dbReference type="AlphaFoldDB" id="A0A1H2CVQ0"/>
<organism evidence="1 2">
    <name type="scientific">Actinoplanes derwentensis</name>
    <dbReference type="NCBI Taxonomy" id="113562"/>
    <lineage>
        <taxon>Bacteria</taxon>
        <taxon>Bacillati</taxon>
        <taxon>Actinomycetota</taxon>
        <taxon>Actinomycetes</taxon>
        <taxon>Micromonosporales</taxon>
        <taxon>Micromonosporaceae</taxon>
        <taxon>Actinoplanes</taxon>
    </lineage>
</organism>
<dbReference type="Proteomes" id="UP000198688">
    <property type="component" value="Chromosome I"/>
</dbReference>